<accession>A0A161LNK2</accession>
<evidence type="ECO:0000313" key="3">
    <source>
        <dbReference type="EMBL" id="GAT71037.1"/>
    </source>
</evidence>
<feature type="compositionally biased region" description="Gly residues" evidence="1">
    <location>
        <begin position="1"/>
        <end position="11"/>
    </location>
</feature>
<feature type="region of interest" description="Disordered" evidence="1">
    <location>
        <begin position="1"/>
        <end position="28"/>
    </location>
</feature>
<protein>
    <submittedName>
        <fullName evidence="3">Transposase</fullName>
    </submittedName>
</protein>
<dbReference type="InterPro" id="IPR002513">
    <property type="entry name" value="Tn3_Tnp_DDE_dom"/>
</dbReference>
<keyword evidence="4" id="KW-1185">Reference proteome</keyword>
<organism evidence="3 4">
    <name type="scientific">Planomonospora sphaerica</name>
    <dbReference type="NCBI Taxonomy" id="161355"/>
    <lineage>
        <taxon>Bacteria</taxon>
        <taxon>Bacillati</taxon>
        <taxon>Actinomycetota</taxon>
        <taxon>Actinomycetes</taxon>
        <taxon>Streptosporangiales</taxon>
        <taxon>Streptosporangiaceae</taxon>
        <taxon>Planomonospora</taxon>
    </lineage>
</organism>
<dbReference type="GO" id="GO:0006313">
    <property type="term" value="P:DNA transposition"/>
    <property type="evidence" value="ECO:0007669"/>
    <property type="project" value="InterPro"/>
</dbReference>
<dbReference type="STRING" id="161355.PS9374_06728"/>
<evidence type="ECO:0000256" key="1">
    <source>
        <dbReference type="SAM" id="MobiDB-lite"/>
    </source>
</evidence>
<feature type="domain" description="Tn3 transposase DDE" evidence="2">
    <location>
        <begin position="212"/>
        <end position="273"/>
    </location>
</feature>
<dbReference type="Pfam" id="PF01526">
    <property type="entry name" value="DDE_Tnp_Tn3"/>
    <property type="match status" value="1"/>
</dbReference>
<comment type="caution">
    <text evidence="3">The sequence shown here is derived from an EMBL/GenBank/DDBJ whole genome shotgun (WGS) entry which is preliminary data.</text>
</comment>
<dbReference type="GO" id="GO:0004803">
    <property type="term" value="F:transposase activity"/>
    <property type="evidence" value="ECO:0007669"/>
    <property type="project" value="InterPro"/>
</dbReference>
<dbReference type="EMBL" id="BDCX01000021">
    <property type="protein sequence ID" value="GAT71037.1"/>
    <property type="molecule type" value="Genomic_DNA"/>
</dbReference>
<reference evidence="4" key="2">
    <citation type="submission" date="2016-04" db="EMBL/GenBank/DDBJ databases">
        <title>Planomonospora sphaerica JCM9374 whole genome shotgun sequence.</title>
        <authorList>
            <person name="Suzuki T."/>
            <person name="Dohra H."/>
            <person name="Kodani S."/>
        </authorList>
    </citation>
    <scope>NUCLEOTIDE SEQUENCE [LARGE SCALE GENOMIC DNA]</scope>
    <source>
        <strain evidence="4">JCM 9374</strain>
    </source>
</reference>
<dbReference type="AlphaFoldDB" id="A0A161LNK2"/>
<sequence length="283" mass="29896">MRVGGAGGGQPTGHANGEPSIAGEFGEFGEPVELGCGLDVVADEDRDDADPAGPVALVTADGDDGAAVLWRRAVTDRRRPGMVARRHFEAMVFTYLAKDLRTGDIAVAGAGEYADWSANLLPWSECEPLLEGFCAQVGLPDTAAGFVAQLRGAHLAAAARLDAGYADNTDLVIAEDGTPTVKRRRGKETLKAAENLQAAIERRMPERSLLGIVARTAHWLGWHHHFGPASGSDPKISDPLFRYALAIFTGGSNLGPYEAARHLSGVSVRSCRWSATGRSPSPS</sequence>
<evidence type="ECO:0000313" key="4">
    <source>
        <dbReference type="Proteomes" id="UP000077701"/>
    </source>
</evidence>
<gene>
    <name evidence="3" type="ORF">PS9374_06728</name>
</gene>
<name>A0A161LNK2_9ACTN</name>
<dbReference type="Proteomes" id="UP000077701">
    <property type="component" value="Unassembled WGS sequence"/>
</dbReference>
<reference evidence="3 4" key="1">
    <citation type="journal article" date="2016" name="Genome Announc.">
        <title>Draft Genome Sequence of Planomonospora sphaerica JCM9374, a Rare Actinomycete.</title>
        <authorList>
            <person name="Dohra H."/>
            <person name="Suzuki T."/>
            <person name="Inoue Y."/>
            <person name="Kodani S."/>
        </authorList>
    </citation>
    <scope>NUCLEOTIDE SEQUENCE [LARGE SCALE GENOMIC DNA]</scope>
    <source>
        <strain evidence="3 4">JCM 9374</strain>
    </source>
</reference>
<evidence type="ECO:0000259" key="2">
    <source>
        <dbReference type="Pfam" id="PF01526"/>
    </source>
</evidence>
<proteinExistence type="predicted"/>